<feature type="transmembrane region" description="Helical" evidence="1">
    <location>
        <begin position="538"/>
        <end position="559"/>
    </location>
</feature>
<keyword evidence="1" id="KW-1133">Transmembrane helix</keyword>
<dbReference type="Pfam" id="PF13559">
    <property type="entry name" value="DUF4129"/>
    <property type="match status" value="1"/>
</dbReference>
<keyword evidence="4" id="KW-1185">Reference proteome</keyword>
<evidence type="ECO:0000256" key="1">
    <source>
        <dbReference type="SAM" id="Phobius"/>
    </source>
</evidence>
<keyword evidence="1" id="KW-0472">Membrane</keyword>
<dbReference type="Proteomes" id="UP001233535">
    <property type="component" value="Unassembled WGS sequence"/>
</dbReference>
<dbReference type="PANTHER" id="PTHR42736">
    <property type="entry name" value="PROTEIN-GLUTAMINE GAMMA-GLUTAMYLTRANSFERASE"/>
    <property type="match status" value="1"/>
</dbReference>
<feature type="domain" description="Transglutaminase-like" evidence="2">
    <location>
        <begin position="403"/>
        <end position="474"/>
    </location>
</feature>
<organism evidence="3 4">
    <name type="scientific">Lysobacter arvi</name>
    <dbReference type="NCBI Taxonomy" id="3038776"/>
    <lineage>
        <taxon>Bacteria</taxon>
        <taxon>Pseudomonadati</taxon>
        <taxon>Pseudomonadota</taxon>
        <taxon>Gammaproteobacteria</taxon>
        <taxon>Lysobacterales</taxon>
        <taxon>Lysobacteraceae</taxon>
        <taxon>Lysobacter</taxon>
    </lineage>
</organism>
<dbReference type="SUPFAM" id="SSF54001">
    <property type="entry name" value="Cysteine proteinases"/>
    <property type="match status" value="1"/>
</dbReference>
<dbReference type="Pfam" id="PF01841">
    <property type="entry name" value="Transglut_core"/>
    <property type="match status" value="1"/>
</dbReference>
<dbReference type="InterPro" id="IPR021878">
    <property type="entry name" value="TgpA_N"/>
</dbReference>
<dbReference type="InterPro" id="IPR002931">
    <property type="entry name" value="Transglutaminase-like"/>
</dbReference>
<protein>
    <submittedName>
        <fullName evidence="3">DUF3488 and transglutaminase-like domain-containing protein</fullName>
    </submittedName>
</protein>
<name>A0ABU1C827_9GAMM</name>
<feature type="transmembrane region" description="Helical" evidence="1">
    <location>
        <begin position="58"/>
        <end position="80"/>
    </location>
</feature>
<dbReference type="InterPro" id="IPR025403">
    <property type="entry name" value="TgpA-like_C"/>
</dbReference>
<dbReference type="InterPro" id="IPR038765">
    <property type="entry name" value="Papain-like_cys_pep_sf"/>
</dbReference>
<feature type="transmembrane region" description="Helical" evidence="1">
    <location>
        <begin position="128"/>
        <end position="144"/>
    </location>
</feature>
<keyword evidence="1" id="KW-0812">Transmembrane</keyword>
<evidence type="ECO:0000313" key="4">
    <source>
        <dbReference type="Proteomes" id="UP001233535"/>
    </source>
</evidence>
<dbReference type="RefSeq" id="WP_425497686.1">
    <property type="nucleotide sequence ID" value="NZ_JARUHG010000001.1"/>
</dbReference>
<evidence type="ECO:0000259" key="2">
    <source>
        <dbReference type="SMART" id="SM00460"/>
    </source>
</evidence>
<comment type="caution">
    <text evidence="3">The sequence shown here is derived from an EMBL/GenBank/DDBJ whole genome shotgun (WGS) entry which is preliminary data.</text>
</comment>
<dbReference type="PANTHER" id="PTHR42736:SF1">
    <property type="entry name" value="PROTEIN-GLUTAMINE GAMMA-GLUTAMYLTRANSFERASE"/>
    <property type="match status" value="1"/>
</dbReference>
<dbReference type="EMBL" id="JARUHG010000001">
    <property type="protein sequence ID" value="MDR0181363.1"/>
    <property type="molecule type" value="Genomic_DNA"/>
</dbReference>
<dbReference type="InterPro" id="IPR052901">
    <property type="entry name" value="Bact_TGase-like"/>
</dbReference>
<proteinExistence type="predicted"/>
<dbReference type="Gene3D" id="3.10.620.30">
    <property type="match status" value="1"/>
</dbReference>
<accession>A0ABU1C827</accession>
<sequence length="655" mass="73099">MSRHEPMPLDDRTRRWTLWSTGACLLPLLLQLPPQLAGGIAASAVAVTALSWRRPMPGLLRLLIALALIALVVGLSRFAVGRDTGCALLAAMLAVKPAETFTLRDGRSLMGFALFAPFATFLLDQGPLTLTLGLIAVLLVLATLQRMAELESGDVRQEGPRRRLVGIARLLAVGLPVALAAFWLFPRVSSPMWGIPERAMARTGLSDRMSPGDWIDLMTDDTPALRVRFFGQAPATSQMYWRGPVLWNFDGRTWTQLRWRPGEAQTLVEPGPTRWDYEMEVEPTDGRQLVALDLPLERPPGTTLDPDHALQTFRPLTSISRWRVQSAPPTRYEAQLPPAVRRLALSLPEGFNPRTVALARQWRAEAGGNDAAIVDRALAWIRGEFAYTLDTPLLGRHTVDEFLFDQKAGFCEHFSSSFVVLMRAAGIPARVVTGYTGGYRNPLGDYWLVRRSDAHAWAEVWLRGRGWVRVDPTAAVAPERIYDTLDSRALGATGLQGVRSLFDVSDWVRRGWNDFVVSFDAQRQQRMLSPLGVEQLDWRTLITLLVGAITLGLLWMVWFSRRSERERDPVLRAWHRLGRRYRRFGLERGPSEAAGHWVSRVAAARPDLAAELGVLSQRFSDWRYAGAETGGRSARALAKALRAHRPPATSPGERR</sequence>
<feature type="transmembrane region" description="Helical" evidence="1">
    <location>
        <begin position="164"/>
        <end position="185"/>
    </location>
</feature>
<evidence type="ECO:0000313" key="3">
    <source>
        <dbReference type="EMBL" id="MDR0181363.1"/>
    </source>
</evidence>
<reference evidence="3 4" key="1">
    <citation type="submission" date="2023-04" db="EMBL/GenBank/DDBJ databases">
        <title>Lysobacter sp. strain UC isolated from soil sample.</title>
        <authorList>
            <person name="Choksket S."/>
            <person name="Harshvardhan F."/>
            <person name="Rana R."/>
            <person name="Patil P.B."/>
            <person name="Korpole S."/>
        </authorList>
    </citation>
    <scope>NUCLEOTIDE SEQUENCE [LARGE SCALE GENOMIC DNA]</scope>
    <source>
        <strain evidence="3 4">UC</strain>
    </source>
</reference>
<dbReference type="Pfam" id="PF11992">
    <property type="entry name" value="TgpA_N"/>
    <property type="match status" value="1"/>
</dbReference>
<gene>
    <name evidence="3" type="ORF">P8609_00060</name>
</gene>
<dbReference type="SMART" id="SM00460">
    <property type="entry name" value="TGc"/>
    <property type="match status" value="1"/>
</dbReference>